<dbReference type="Proteomes" id="UP000015347">
    <property type="component" value="Unassembled WGS sequence"/>
</dbReference>
<organism evidence="2 3">
    <name type="scientific">Salipiger mucosus DSM 16094</name>
    <dbReference type="NCBI Taxonomy" id="1123237"/>
    <lineage>
        <taxon>Bacteria</taxon>
        <taxon>Pseudomonadati</taxon>
        <taxon>Pseudomonadota</taxon>
        <taxon>Alphaproteobacteria</taxon>
        <taxon>Rhodobacterales</taxon>
        <taxon>Roseobacteraceae</taxon>
        <taxon>Salipiger</taxon>
    </lineage>
</organism>
<comment type="caution">
    <text evidence="2">The sequence shown here is derived from an EMBL/GenBank/DDBJ whole genome shotgun (WGS) entry which is preliminary data.</text>
</comment>
<dbReference type="RefSeq" id="WP_020040446.1">
    <property type="nucleotide sequence ID" value="NZ_KE557279.1"/>
</dbReference>
<reference evidence="3" key="1">
    <citation type="journal article" date="2014" name="Stand. Genomic Sci.">
        <title>Genome sequence of the exopolysaccharide-producing Salipiger mucosus type strain (DSM 16094(T)), a moderately halophilic member of the Roseobacter clade.</title>
        <authorList>
            <person name="Riedel T."/>
            <person name="Spring S."/>
            <person name="Fiebig A."/>
            <person name="Petersen J."/>
            <person name="Kyrpides N.C."/>
            <person name="Goker M."/>
            <person name="Klenk H.P."/>
        </authorList>
    </citation>
    <scope>NUCLEOTIDE SEQUENCE [LARGE SCALE GENOMIC DNA]</scope>
    <source>
        <strain evidence="3">DSM 16094</strain>
    </source>
</reference>
<gene>
    <name evidence="2" type="ORF">Salmuc_04215</name>
</gene>
<evidence type="ECO:0008006" key="4">
    <source>
        <dbReference type="Google" id="ProtNLM"/>
    </source>
</evidence>
<evidence type="ECO:0000313" key="2">
    <source>
        <dbReference type="EMBL" id="EPX78634.1"/>
    </source>
</evidence>
<accession>S9RXD4</accession>
<evidence type="ECO:0000313" key="3">
    <source>
        <dbReference type="Proteomes" id="UP000015347"/>
    </source>
</evidence>
<dbReference type="InterPro" id="IPR035923">
    <property type="entry name" value="TT1751-like_sf"/>
</dbReference>
<sequence length="143" mass="15205">MKYLAACLAALALAAPAAAQDVTSYTSNANFEDTAFAVESAIVGRGLVVDYTSHVGAMLERTGEDVGSDVELFEAADVFIFCSAVTSRSVMEADPMNIAYCPYGIFVADTGEEVTVGFRTYPEGPMQEVQTLLDEIVQEALAQ</sequence>
<protein>
    <recommendedName>
        <fullName evidence="4">DUF302 domain-containing protein</fullName>
    </recommendedName>
</protein>
<dbReference type="HOGENOM" id="CLU_126572_0_0_5"/>
<evidence type="ECO:0000256" key="1">
    <source>
        <dbReference type="SAM" id="SignalP"/>
    </source>
</evidence>
<name>S9RXD4_9RHOB</name>
<feature type="signal peptide" evidence="1">
    <location>
        <begin position="1"/>
        <end position="19"/>
    </location>
</feature>
<dbReference type="SUPFAM" id="SSF103247">
    <property type="entry name" value="TT1751-like"/>
    <property type="match status" value="1"/>
</dbReference>
<dbReference type="OrthoDB" id="7363179at2"/>
<feature type="chain" id="PRO_5004556363" description="DUF302 domain-containing protein" evidence="1">
    <location>
        <begin position="20"/>
        <end position="143"/>
    </location>
</feature>
<keyword evidence="3" id="KW-1185">Reference proteome</keyword>
<dbReference type="eggNOG" id="COG3439">
    <property type="taxonomic scope" value="Bacteria"/>
</dbReference>
<keyword evidence="1" id="KW-0732">Signal</keyword>
<proteinExistence type="predicted"/>
<dbReference type="EMBL" id="APVH01000038">
    <property type="protein sequence ID" value="EPX78634.1"/>
    <property type="molecule type" value="Genomic_DNA"/>
</dbReference>
<dbReference type="Gene3D" id="3.30.310.70">
    <property type="entry name" value="TT1751-like domain"/>
    <property type="match status" value="1"/>
</dbReference>
<dbReference type="AlphaFoldDB" id="S9RXD4"/>
<dbReference type="STRING" id="1123237.Salmuc_04215"/>